<dbReference type="InterPro" id="IPR013078">
    <property type="entry name" value="His_Pase_superF_clade-1"/>
</dbReference>
<dbReference type="SMART" id="SM00855">
    <property type="entry name" value="PGAM"/>
    <property type="match status" value="1"/>
</dbReference>
<organism evidence="2 3">
    <name type="scientific">Arcobacter arenosus</name>
    <dbReference type="NCBI Taxonomy" id="2576037"/>
    <lineage>
        <taxon>Bacteria</taxon>
        <taxon>Pseudomonadati</taxon>
        <taxon>Campylobacterota</taxon>
        <taxon>Epsilonproteobacteria</taxon>
        <taxon>Campylobacterales</taxon>
        <taxon>Arcobacteraceae</taxon>
        <taxon>Arcobacter</taxon>
    </lineage>
</organism>
<evidence type="ECO:0000313" key="2">
    <source>
        <dbReference type="EMBL" id="TLP36878.1"/>
    </source>
</evidence>
<dbReference type="AlphaFoldDB" id="A0A5R8XYX8"/>
<dbReference type="SUPFAM" id="SSF53254">
    <property type="entry name" value="Phosphoglycerate mutase-like"/>
    <property type="match status" value="1"/>
</dbReference>
<dbReference type="EMBL" id="VANU01000005">
    <property type="protein sequence ID" value="TLP36878.1"/>
    <property type="molecule type" value="Genomic_DNA"/>
</dbReference>
<dbReference type="PANTHER" id="PTHR47623">
    <property type="entry name" value="OS09G0287300 PROTEIN"/>
    <property type="match status" value="1"/>
</dbReference>
<dbReference type="Gene3D" id="3.40.50.1240">
    <property type="entry name" value="Phosphoglycerate mutase-like"/>
    <property type="match status" value="1"/>
</dbReference>
<dbReference type="OrthoDB" id="9810154at2"/>
<dbReference type="Proteomes" id="UP000308901">
    <property type="component" value="Unassembled WGS sequence"/>
</dbReference>
<evidence type="ECO:0000256" key="1">
    <source>
        <dbReference type="PIRSR" id="PIRSR613078-2"/>
    </source>
</evidence>
<reference evidence="2 3" key="1">
    <citation type="submission" date="2019-05" db="EMBL/GenBank/DDBJ databases">
        <title>Arcobacter sp. nov., isolated from sea sediment.</title>
        <authorList>
            <person name="Kim W."/>
        </authorList>
    </citation>
    <scope>NUCLEOTIDE SEQUENCE [LARGE SCALE GENOMIC DNA]</scope>
    <source>
        <strain evidence="2 3">CAU 1517</strain>
    </source>
</reference>
<dbReference type="InterPro" id="IPR029033">
    <property type="entry name" value="His_PPase_superfam"/>
</dbReference>
<dbReference type="PANTHER" id="PTHR47623:SF1">
    <property type="entry name" value="OS09G0287300 PROTEIN"/>
    <property type="match status" value="1"/>
</dbReference>
<sequence length="158" mass="18056">MKTLYILRHAQKDESNPDQYDYDVELTLKGKEDSKKIGKKLKEKNICPDLIVSSPAIRARTTAEIVANEIEYPRSVMYNETIYQAFLNEIIESITYTYDTVDTLMVVGHNPSLTALAISFTGYKEELKMANAIRIDFDCSSWTSIDKSNAQFIELIEI</sequence>
<evidence type="ECO:0000313" key="3">
    <source>
        <dbReference type="Proteomes" id="UP000308901"/>
    </source>
</evidence>
<dbReference type="Pfam" id="PF00300">
    <property type="entry name" value="His_Phos_1"/>
    <property type="match status" value="1"/>
</dbReference>
<comment type="caution">
    <text evidence="2">The sequence shown here is derived from an EMBL/GenBank/DDBJ whole genome shotgun (WGS) entry which is preliminary data.</text>
</comment>
<proteinExistence type="predicted"/>
<protein>
    <submittedName>
        <fullName evidence="2">Phosphoglycerate mutase</fullName>
    </submittedName>
</protein>
<dbReference type="CDD" id="cd07067">
    <property type="entry name" value="HP_PGM_like"/>
    <property type="match status" value="1"/>
</dbReference>
<feature type="binding site" evidence="1">
    <location>
        <position position="58"/>
    </location>
    <ligand>
        <name>substrate</name>
    </ligand>
</feature>
<gene>
    <name evidence="2" type="ORF">FDK22_11555</name>
</gene>
<keyword evidence="3" id="KW-1185">Reference proteome</keyword>
<accession>A0A5R8XYX8</accession>
<dbReference type="RefSeq" id="WP_138153133.1">
    <property type="nucleotide sequence ID" value="NZ_CBDDKQ010000003.1"/>
</dbReference>
<name>A0A5R8XYX8_9BACT</name>